<dbReference type="Proteomes" id="UP000184079">
    <property type="component" value="Unassembled WGS sequence"/>
</dbReference>
<dbReference type="OrthoDB" id="9803735at2"/>
<dbReference type="PROSITE" id="PS50931">
    <property type="entry name" value="HTH_LYSR"/>
    <property type="match status" value="1"/>
</dbReference>
<reference evidence="7" key="1">
    <citation type="submission" date="2016-11" db="EMBL/GenBank/DDBJ databases">
        <authorList>
            <person name="Varghese N."/>
            <person name="Submissions S."/>
        </authorList>
    </citation>
    <scope>NUCLEOTIDE SEQUENCE [LARGE SCALE GENOMIC DNA]</scope>
    <source>
        <strain evidence="7">CGMCC 1.6496</strain>
    </source>
</reference>
<dbReference type="InterPro" id="IPR036390">
    <property type="entry name" value="WH_DNA-bd_sf"/>
</dbReference>
<comment type="similarity">
    <text evidence="1">Belongs to the LysR transcriptional regulatory family.</text>
</comment>
<evidence type="ECO:0000256" key="2">
    <source>
        <dbReference type="ARBA" id="ARBA00023015"/>
    </source>
</evidence>
<evidence type="ECO:0000313" key="7">
    <source>
        <dbReference type="Proteomes" id="UP000184079"/>
    </source>
</evidence>
<dbReference type="AlphaFoldDB" id="A0A1M5PJG3"/>
<dbReference type="InterPro" id="IPR000847">
    <property type="entry name" value="LysR_HTH_N"/>
</dbReference>
<proteinExistence type="inferred from homology"/>
<gene>
    <name evidence="6" type="ORF">SAMN05421807_10391</name>
</gene>
<organism evidence="6 7">
    <name type="scientific">Virgibacillus chiguensis</name>
    <dbReference type="NCBI Taxonomy" id="411959"/>
    <lineage>
        <taxon>Bacteria</taxon>
        <taxon>Bacillati</taxon>
        <taxon>Bacillota</taxon>
        <taxon>Bacilli</taxon>
        <taxon>Bacillales</taxon>
        <taxon>Bacillaceae</taxon>
        <taxon>Virgibacillus</taxon>
    </lineage>
</organism>
<keyword evidence="2" id="KW-0805">Transcription regulation</keyword>
<keyword evidence="3" id="KW-0238">DNA-binding</keyword>
<dbReference type="EMBL" id="FQXD01000003">
    <property type="protein sequence ID" value="SHH01817.1"/>
    <property type="molecule type" value="Genomic_DNA"/>
</dbReference>
<keyword evidence="4" id="KW-0804">Transcription</keyword>
<accession>A0A1M5PJG3</accession>
<dbReference type="CDD" id="cd08434">
    <property type="entry name" value="PBP2_GltC_like"/>
    <property type="match status" value="1"/>
</dbReference>
<sequence>MELRQIRYFMEVASREHVTEAAAALHVAQSSVSRQIANLESELGADLFIRENRKIKLTPIGKIFFERMKQAMNVIDHASREVEEYVDPKKGTIRIAYPISLAAYMLPTVIHAFRTEYPEAKFNLKQALYPELMHGLTDGDFNLALLGPLPKENSKFQRKALFTERIVALLPLHHPLANRSSIRLRELKDDPFIVLPEGFVLRNLVEEACYTKGFAPIIGFEGDDTDALKGLVSAGLGIALMPEVTLIDNTPRSTVAIPLAENDITRTVGVITPSHRQLLPTEAIFYDFLLHFFSRINYFSH</sequence>
<dbReference type="GO" id="GO:0003700">
    <property type="term" value="F:DNA-binding transcription factor activity"/>
    <property type="evidence" value="ECO:0007669"/>
    <property type="project" value="InterPro"/>
</dbReference>
<dbReference type="SUPFAM" id="SSF46785">
    <property type="entry name" value="Winged helix' DNA-binding domain"/>
    <property type="match status" value="1"/>
</dbReference>
<dbReference type="RefSeq" id="WP_073005907.1">
    <property type="nucleotide sequence ID" value="NZ_FQXD01000003.1"/>
</dbReference>
<dbReference type="GO" id="GO:0032993">
    <property type="term" value="C:protein-DNA complex"/>
    <property type="evidence" value="ECO:0007669"/>
    <property type="project" value="TreeGrafter"/>
</dbReference>
<dbReference type="FunFam" id="1.10.10.10:FF:000001">
    <property type="entry name" value="LysR family transcriptional regulator"/>
    <property type="match status" value="1"/>
</dbReference>
<dbReference type="Gene3D" id="1.10.10.10">
    <property type="entry name" value="Winged helix-like DNA-binding domain superfamily/Winged helix DNA-binding domain"/>
    <property type="match status" value="1"/>
</dbReference>
<dbReference type="Gene3D" id="3.40.190.10">
    <property type="entry name" value="Periplasmic binding protein-like II"/>
    <property type="match status" value="2"/>
</dbReference>
<evidence type="ECO:0000256" key="1">
    <source>
        <dbReference type="ARBA" id="ARBA00009437"/>
    </source>
</evidence>
<dbReference type="InterPro" id="IPR005119">
    <property type="entry name" value="LysR_subst-bd"/>
</dbReference>
<keyword evidence="7" id="KW-1185">Reference proteome</keyword>
<dbReference type="SUPFAM" id="SSF53850">
    <property type="entry name" value="Periplasmic binding protein-like II"/>
    <property type="match status" value="1"/>
</dbReference>
<feature type="domain" description="HTH lysR-type" evidence="5">
    <location>
        <begin position="1"/>
        <end position="58"/>
    </location>
</feature>
<evidence type="ECO:0000259" key="5">
    <source>
        <dbReference type="PROSITE" id="PS50931"/>
    </source>
</evidence>
<evidence type="ECO:0000256" key="4">
    <source>
        <dbReference type="ARBA" id="ARBA00023163"/>
    </source>
</evidence>
<dbReference type="PANTHER" id="PTHR30346">
    <property type="entry name" value="TRANSCRIPTIONAL DUAL REGULATOR HCAR-RELATED"/>
    <property type="match status" value="1"/>
</dbReference>
<dbReference type="Pfam" id="PF03466">
    <property type="entry name" value="LysR_substrate"/>
    <property type="match status" value="1"/>
</dbReference>
<dbReference type="PANTHER" id="PTHR30346:SF28">
    <property type="entry name" value="HTH-TYPE TRANSCRIPTIONAL REGULATOR CYNR"/>
    <property type="match status" value="1"/>
</dbReference>
<name>A0A1M5PJG3_9BACI</name>
<dbReference type="GO" id="GO:0003677">
    <property type="term" value="F:DNA binding"/>
    <property type="evidence" value="ECO:0007669"/>
    <property type="project" value="UniProtKB-KW"/>
</dbReference>
<evidence type="ECO:0000313" key="6">
    <source>
        <dbReference type="EMBL" id="SHH01817.1"/>
    </source>
</evidence>
<protein>
    <submittedName>
        <fullName evidence="6">LysR family transcriptional regulator, transcription activator of glutamate synthase operon</fullName>
    </submittedName>
</protein>
<evidence type="ECO:0000256" key="3">
    <source>
        <dbReference type="ARBA" id="ARBA00023125"/>
    </source>
</evidence>
<dbReference type="PRINTS" id="PR00039">
    <property type="entry name" value="HTHLYSR"/>
</dbReference>
<dbReference type="Pfam" id="PF00126">
    <property type="entry name" value="HTH_1"/>
    <property type="match status" value="1"/>
</dbReference>
<dbReference type="InterPro" id="IPR036388">
    <property type="entry name" value="WH-like_DNA-bd_sf"/>
</dbReference>